<dbReference type="InterPro" id="IPR001853">
    <property type="entry name" value="DSBA-like_thioredoxin_dom"/>
</dbReference>
<protein>
    <recommendedName>
        <fullName evidence="1">2-hydroxychromene-2-carboxylate isomerase</fullName>
        <ecNumber evidence="1">5.99.1.4</ecNumber>
    </recommendedName>
</protein>
<dbReference type="SUPFAM" id="SSF52833">
    <property type="entry name" value="Thioredoxin-like"/>
    <property type="match status" value="1"/>
</dbReference>
<dbReference type="InterPro" id="IPR051924">
    <property type="entry name" value="GST_Kappa/NadH"/>
</dbReference>
<accession>A0ABU6K1I8</accession>
<dbReference type="Pfam" id="PF01323">
    <property type="entry name" value="DSBA"/>
    <property type="match status" value="1"/>
</dbReference>
<name>A0ABU6K1I8_9RHOO</name>
<dbReference type="EMBL" id="JAYXHS010000001">
    <property type="protein sequence ID" value="MEC5385386.1"/>
    <property type="molecule type" value="Genomic_DNA"/>
</dbReference>
<sequence>MKQEQETPIAPVAGATLLTAIDFYFDFSSPYGYLASEQIDALAARFGRQVNWHPVLLGAAFKITGAALPVRQPLKSEYFLRDFARSARYQAVPFVQPMNFPLSTQHAARAFLWLHEQDAIAAKGLAHAIFRAYFTAGRDIDNIDTVLDIASALGIPRAPLAEALAAVSLKERLRHEMDRALARGVFGSPFFIVDGEGFWGADRLPQLERWLAEGGF</sequence>
<comment type="caution">
    <text evidence="3">The sequence shown here is derived from an EMBL/GenBank/DDBJ whole genome shotgun (WGS) entry which is preliminary data.</text>
</comment>
<evidence type="ECO:0000313" key="3">
    <source>
        <dbReference type="EMBL" id="MEC5385386.1"/>
    </source>
</evidence>
<organism evidence="3 4">
    <name type="scientific">Uliginosibacterium silvisoli</name>
    <dbReference type="NCBI Taxonomy" id="3114758"/>
    <lineage>
        <taxon>Bacteria</taxon>
        <taxon>Pseudomonadati</taxon>
        <taxon>Pseudomonadota</taxon>
        <taxon>Betaproteobacteria</taxon>
        <taxon>Rhodocyclales</taxon>
        <taxon>Zoogloeaceae</taxon>
        <taxon>Uliginosibacterium</taxon>
    </lineage>
</organism>
<dbReference type="InterPro" id="IPR014440">
    <property type="entry name" value="HCCAis_GSTk"/>
</dbReference>
<dbReference type="PANTHER" id="PTHR42943:SF2">
    <property type="entry name" value="GLUTATHIONE S-TRANSFERASE KAPPA 1"/>
    <property type="match status" value="1"/>
</dbReference>
<reference evidence="3 4" key="1">
    <citation type="submission" date="2024-01" db="EMBL/GenBank/DDBJ databases">
        <title>Uliginosibacterium soil sp. nov.</title>
        <authorList>
            <person name="Lv Y."/>
        </authorList>
    </citation>
    <scope>NUCLEOTIDE SEQUENCE [LARGE SCALE GENOMIC DNA]</scope>
    <source>
        <strain evidence="3 4">H3</strain>
    </source>
</reference>
<evidence type="ECO:0000256" key="1">
    <source>
        <dbReference type="PIRNR" id="PIRNR006386"/>
    </source>
</evidence>
<gene>
    <name evidence="3" type="ORF">VVD49_06600</name>
</gene>
<comment type="similarity">
    <text evidence="1">Belongs to the GST superfamily. NadH family.</text>
</comment>
<keyword evidence="4" id="KW-1185">Reference proteome</keyword>
<dbReference type="RefSeq" id="WP_327598343.1">
    <property type="nucleotide sequence ID" value="NZ_JAYXHS010000001.1"/>
</dbReference>
<dbReference type="GO" id="GO:0016853">
    <property type="term" value="F:isomerase activity"/>
    <property type="evidence" value="ECO:0007669"/>
    <property type="project" value="UniProtKB-KW"/>
</dbReference>
<dbReference type="PIRSF" id="PIRSF006386">
    <property type="entry name" value="HCCAis_GSTk"/>
    <property type="match status" value="1"/>
</dbReference>
<feature type="domain" description="DSBA-like thioredoxin" evidence="2">
    <location>
        <begin position="21"/>
        <end position="210"/>
    </location>
</feature>
<dbReference type="PANTHER" id="PTHR42943">
    <property type="entry name" value="GLUTATHIONE S-TRANSFERASE KAPPA"/>
    <property type="match status" value="1"/>
</dbReference>
<dbReference type="Proteomes" id="UP001331561">
    <property type="component" value="Unassembled WGS sequence"/>
</dbReference>
<keyword evidence="1 3" id="KW-0413">Isomerase</keyword>
<evidence type="ECO:0000259" key="2">
    <source>
        <dbReference type="Pfam" id="PF01323"/>
    </source>
</evidence>
<dbReference type="InterPro" id="IPR044087">
    <property type="entry name" value="NahD-like"/>
</dbReference>
<dbReference type="Gene3D" id="3.40.30.10">
    <property type="entry name" value="Glutaredoxin"/>
    <property type="match status" value="1"/>
</dbReference>
<comment type="catalytic activity">
    <reaction evidence="1">
        <text>2-hydroxychromene-2-carboxylate = (3E)-4-(2-hydroxyphenyl)-2-oxobut-3-enoate</text>
        <dbReference type="Rhea" id="RHEA:27401"/>
        <dbReference type="ChEBI" id="CHEBI:59350"/>
        <dbReference type="ChEBI" id="CHEBI:59353"/>
        <dbReference type="EC" id="5.99.1.4"/>
    </reaction>
</comment>
<dbReference type="CDD" id="cd03022">
    <property type="entry name" value="DsbA_HCCA_Iso"/>
    <property type="match status" value="1"/>
</dbReference>
<dbReference type="EC" id="5.99.1.4" evidence="1"/>
<proteinExistence type="inferred from homology"/>
<dbReference type="InterPro" id="IPR036249">
    <property type="entry name" value="Thioredoxin-like_sf"/>
</dbReference>
<evidence type="ECO:0000313" key="4">
    <source>
        <dbReference type="Proteomes" id="UP001331561"/>
    </source>
</evidence>